<dbReference type="Gene3D" id="2.30.30.60">
    <property type="match status" value="1"/>
</dbReference>
<organism evidence="8">
    <name type="scientific">hydrothermal vent metagenome</name>
    <dbReference type="NCBI Taxonomy" id="652676"/>
    <lineage>
        <taxon>unclassified sequences</taxon>
        <taxon>metagenomes</taxon>
        <taxon>ecological metagenomes</taxon>
    </lineage>
</organism>
<dbReference type="PANTHER" id="PTHR30566">
    <property type="entry name" value="YNAI-RELATED MECHANOSENSITIVE ION CHANNEL"/>
    <property type="match status" value="1"/>
</dbReference>
<sequence length="292" mass="33543">MRFLHRQYADNARLFYNGRKTIEYISVILGVLLVGRLWLEGIGTLVTYLGLLSAGIAIALQDLIVALAGWLFIVWRRPFVVGDRIEIGDHLGDVIDIRIFSFSMLEIGRRIQAEQSTGRIIHVPNGKIFSDMLTNMHQGFPFIWNEVPVLVTFESDWEKAKAILVNIINEFAPDTADAVRKYGGRTGRRFVISYSNLSPIVYTSVQESGVLLTLRYMVDPRKRRNSEQEIWEATLRAFKLHWDIDFAYPTQREYLHFEEGKRPPDPQEAVTVVAEKGKLQRDTGYRPTTPKE</sequence>
<evidence type="ECO:0000256" key="2">
    <source>
        <dbReference type="ARBA" id="ARBA00022475"/>
    </source>
</evidence>
<dbReference type="InterPro" id="IPR010920">
    <property type="entry name" value="LSM_dom_sf"/>
</dbReference>
<feature type="transmembrane region" description="Helical" evidence="6">
    <location>
        <begin position="21"/>
        <end position="39"/>
    </location>
</feature>
<accession>A0A3B0W0Y2</accession>
<dbReference type="Pfam" id="PF00924">
    <property type="entry name" value="MS_channel_2nd"/>
    <property type="match status" value="1"/>
</dbReference>
<comment type="subcellular location">
    <subcellularLocation>
        <location evidence="1">Cell membrane</location>
        <topology evidence="1">Multi-pass membrane protein</topology>
    </subcellularLocation>
</comment>
<dbReference type="InterPro" id="IPR023408">
    <property type="entry name" value="MscS_beta-dom_sf"/>
</dbReference>
<gene>
    <name evidence="8" type="ORF">MNBD_CHLOROFLEXI01-2026</name>
</gene>
<evidence type="ECO:0000256" key="1">
    <source>
        <dbReference type="ARBA" id="ARBA00004651"/>
    </source>
</evidence>
<protein>
    <submittedName>
        <fullName evidence="8">MscS Mechanosensitive ion channel</fullName>
    </submittedName>
</protein>
<keyword evidence="5 6" id="KW-0472">Membrane</keyword>
<proteinExistence type="predicted"/>
<dbReference type="InterPro" id="IPR006685">
    <property type="entry name" value="MscS_channel_2nd"/>
</dbReference>
<evidence type="ECO:0000259" key="7">
    <source>
        <dbReference type="Pfam" id="PF00924"/>
    </source>
</evidence>
<dbReference type="Gene3D" id="3.30.70.100">
    <property type="match status" value="1"/>
</dbReference>
<dbReference type="PANTHER" id="PTHR30566:SF5">
    <property type="entry name" value="MECHANOSENSITIVE ION CHANNEL PROTEIN 1, MITOCHONDRIAL-RELATED"/>
    <property type="match status" value="1"/>
</dbReference>
<evidence type="ECO:0000256" key="6">
    <source>
        <dbReference type="SAM" id="Phobius"/>
    </source>
</evidence>
<evidence type="ECO:0000256" key="4">
    <source>
        <dbReference type="ARBA" id="ARBA00022989"/>
    </source>
</evidence>
<feature type="domain" description="Mechanosensitive ion channel MscS" evidence="7">
    <location>
        <begin position="63"/>
        <end position="137"/>
    </location>
</feature>
<dbReference type="SUPFAM" id="SSF50182">
    <property type="entry name" value="Sm-like ribonucleoproteins"/>
    <property type="match status" value="1"/>
</dbReference>
<keyword evidence="2" id="KW-1003">Cell membrane</keyword>
<reference evidence="8" key="1">
    <citation type="submission" date="2018-06" db="EMBL/GenBank/DDBJ databases">
        <authorList>
            <person name="Zhirakovskaya E."/>
        </authorList>
    </citation>
    <scope>NUCLEOTIDE SEQUENCE</scope>
</reference>
<evidence type="ECO:0000256" key="3">
    <source>
        <dbReference type="ARBA" id="ARBA00022692"/>
    </source>
</evidence>
<name>A0A3B0W0Y2_9ZZZZ</name>
<dbReference type="InterPro" id="IPR011066">
    <property type="entry name" value="MscS_channel_C_sf"/>
</dbReference>
<dbReference type="GO" id="GO:0005886">
    <property type="term" value="C:plasma membrane"/>
    <property type="evidence" value="ECO:0007669"/>
    <property type="project" value="UniProtKB-SubCell"/>
</dbReference>
<evidence type="ECO:0000313" key="8">
    <source>
        <dbReference type="EMBL" id="VAW38236.1"/>
    </source>
</evidence>
<feature type="transmembrane region" description="Helical" evidence="6">
    <location>
        <begin position="45"/>
        <end position="75"/>
    </location>
</feature>
<keyword evidence="3 6" id="KW-0812">Transmembrane</keyword>
<dbReference type="AlphaFoldDB" id="A0A3B0W0Y2"/>
<dbReference type="SUPFAM" id="SSF82689">
    <property type="entry name" value="Mechanosensitive channel protein MscS (YggB), C-terminal domain"/>
    <property type="match status" value="1"/>
</dbReference>
<dbReference type="GO" id="GO:0055085">
    <property type="term" value="P:transmembrane transport"/>
    <property type="evidence" value="ECO:0007669"/>
    <property type="project" value="InterPro"/>
</dbReference>
<keyword evidence="4 6" id="KW-1133">Transmembrane helix</keyword>
<evidence type="ECO:0000256" key="5">
    <source>
        <dbReference type="ARBA" id="ARBA00023136"/>
    </source>
</evidence>
<dbReference type="EMBL" id="UOEU01000701">
    <property type="protein sequence ID" value="VAW38236.1"/>
    <property type="molecule type" value="Genomic_DNA"/>
</dbReference>